<gene>
    <name evidence="3" type="ORF">CTAYLR_009117</name>
</gene>
<dbReference type="AlphaFoldDB" id="A0AAD7UL73"/>
<protein>
    <submittedName>
        <fullName evidence="3">Uncharacterized protein</fullName>
    </submittedName>
</protein>
<organism evidence="3 4">
    <name type="scientific">Chrysophaeum taylorii</name>
    <dbReference type="NCBI Taxonomy" id="2483200"/>
    <lineage>
        <taxon>Eukaryota</taxon>
        <taxon>Sar</taxon>
        <taxon>Stramenopiles</taxon>
        <taxon>Ochrophyta</taxon>
        <taxon>Pelagophyceae</taxon>
        <taxon>Pelagomonadales</taxon>
        <taxon>Pelagomonadaceae</taxon>
        <taxon>Chrysophaeum</taxon>
    </lineage>
</organism>
<comment type="similarity">
    <text evidence="1">Belongs to the HEBP family.</text>
</comment>
<evidence type="ECO:0000256" key="1">
    <source>
        <dbReference type="ARBA" id="ARBA00009817"/>
    </source>
</evidence>
<dbReference type="InterPro" id="IPR011256">
    <property type="entry name" value="Reg_factor_effector_dom_sf"/>
</dbReference>
<dbReference type="EMBL" id="JAQMWT010000142">
    <property type="protein sequence ID" value="KAJ8609328.1"/>
    <property type="molecule type" value="Genomic_DNA"/>
</dbReference>
<dbReference type="Pfam" id="PF04832">
    <property type="entry name" value="SOUL"/>
    <property type="match status" value="1"/>
</dbReference>
<evidence type="ECO:0000313" key="4">
    <source>
        <dbReference type="Proteomes" id="UP001230188"/>
    </source>
</evidence>
<dbReference type="Proteomes" id="UP001230188">
    <property type="component" value="Unassembled WGS sequence"/>
</dbReference>
<proteinExistence type="inferred from homology"/>
<dbReference type="PANTHER" id="PTHR11220">
    <property type="entry name" value="HEME-BINDING PROTEIN-RELATED"/>
    <property type="match status" value="1"/>
</dbReference>
<evidence type="ECO:0000313" key="3">
    <source>
        <dbReference type="EMBL" id="KAJ8609328.1"/>
    </source>
</evidence>
<reference evidence="3" key="1">
    <citation type="submission" date="2023-01" db="EMBL/GenBank/DDBJ databases">
        <title>Metagenome sequencing of chrysophaentin producing Chrysophaeum taylorii.</title>
        <authorList>
            <person name="Davison J."/>
            <person name="Bewley C."/>
        </authorList>
    </citation>
    <scope>NUCLEOTIDE SEQUENCE</scope>
    <source>
        <strain evidence="3">NIES-1699</strain>
    </source>
</reference>
<evidence type="ECO:0000256" key="2">
    <source>
        <dbReference type="SAM" id="SignalP"/>
    </source>
</evidence>
<keyword evidence="2" id="KW-0732">Signal</keyword>
<dbReference type="Gene3D" id="3.20.80.10">
    <property type="entry name" value="Regulatory factor, effector binding domain"/>
    <property type="match status" value="1"/>
</dbReference>
<sequence length="356" mass="38700">MMWLLVVASGAAAFVAEPFRGSVRLGASSAPSEEAWQEVFEKAVLDVRTGPRERIEALASLASRVEDVARDVQEATMSRDVTALFAPKDREAVRAVQRQVREDLIPALRSTKPREAASKLGEVVNQAIQQPIQPSSVDLGRLADDLAEEISNVYATPSLEQPSFAIVGGLGDDVEVRTYEAYVAATTPMTGESVTEEAGFSSGVEFGKLAGYVFGQNDRGERIGMTTPVEIDFVDGIATSMAFSLPRRYGTAVDAPLADAVALENRQPFKCAALTFPGLATTGEVRRALARIRTAIDESPDYVARDDTYKLLQFNPPYTLPWRRTNTLLVALDENIDNESITCADVRECTPFYDPG</sequence>
<feature type="chain" id="PRO_5042048929" evidence="2">
    <location>
        <begin position="17"/>
        <end position="356"/>
    </location>
</feature>
<dbReference type="InterPro" id="IPR006917">
    <property type="entry name" value="SOUL_heme-bd"/>
</dbReference>
<dbReference type="SUPFAM" id="SSF55136">
    <property type="entry name" value="Probable bacterial effector-binding domain"/>
    <property type="match status" value="1"/>
</dbReference>
<accession>A0AAD7UL73</accession>
<feature type="signal peptide" evidence="2">
    <location>
        <begin position="1"/>
        <end position="16"/>
    </location>
</feature>
<comment type="caution">
    <text evidence="3">The sequence shown here is derived from an EMBL/GenBank/DDBJ whole genome shotgun (WGS) entry which is preliminary data.</text>
</comment>
<dbReference type="PANTHER" id="PTHR11220:SF58">
    <property type="entry name" value="SOUL HEME-BINDING FAMILY PROTEIN"/>
    <property type="match status" value="1"/>
</dbReference>
<keyword evidence="4" id="KW-1185">Reference proteome</keyword>
<name>A0AAD7UL73_9STRA</name>